<dbReference type="GO" id="GO:0016887">
    <property type="term" value="F:ATP hydrolysis activity"/>
    <property type="evidence" value="ECO:0007669"/>
    <property type="project" value="InterPro"/>
</dbReference>
<gene>
    <name evidence="6" type="ORF">JG540_01875</name>
</gene>
<dbReference type="InterPro" id="IPR003439">
    <property type="entry name" value="ABC_transporter-like_ATP-bd"/>
</dbReference>
<keyword evidence="2" id="KW-0547">Nucleotide-binding</keyword>
<dbReference type="InterPro" id="IPR027417">
    <property type="entry name" value="P-loop_NTPase"/>
</dbReference>
<proteinExistence type="predicted"/>
<dbReference type="PANTHER" id="PTHR24220:SF685">
    <property type="entry name" value="ABC TRANSPORTER RELATED"/>
    <property type="match status" value="1"/>
</dbReference>
<evidence type="ECO:0000259" key="5">
    <source>
        <dbReference type="PROSITE" id="PS50893"/>
    </source>
</evidence>
<protein>
    <submittedName>
        <fullName evidence="6">ABC transporter ATP-binding protein</fullName>
    </submittedName>
</protein>
<dbReference type="FunFam" id="3.40.50.300:FF:000032">
    <property type="entry name" value="Export ABC transporter ATP-binding protein"/>
    <property type="match status" value="1"/>
</dbReference>
<keyword evidence="3 6" id="KW-0067">ATP-binding</keyword>
<dbReference type="GO" id="GO:0098796">
    <property type="term" value="C:membrane protein complex"/>
    <property type="evidence" value="ECO:0007669"/>
    <property type="project" value="UniProtKB-ARBA"/>
</dbReference>
<accession>A0A7T7MA39</accession>
<evidence type="ECO:0000313" key="6">
    <source>
        <dbReference type="EMBL" id="QQM67657.1"/>
    </source>
</evidence>
<dbReference type="SUPFAM" id="SSF52540">
    <property type="entry name" value="P-loop containing nucleoside triphosphate hydrolases"/>
    <property type="match status" value="1"/>
</dbReference>
<sequence>MLEASRASSPERTPRQTQTPADPWQASAGSSGSARPSRPEGGAEVVVEARGLSRVYGSGSTQVLALDQVSLSVPRRQFVAVMGPSGSGKSTLLHCLAGLDSPTSGTVLVGGQDLAGLDDKALTRVRRDHLGFVFQSFNLLPQLTAEENISLPLRLARRRPDPDWYRLVIETLGIGDRLTHRPTELSGGQQQRVAVARALVGRPEVVFADEPTGALDSASSTALLDALAQMCDQLGQTVVMVTHDEGAAAFTNRVVRLRDGRLVADDTQRPGASGPVPAAGSPATAAPAAARPRKEAR</sequence>
<dbReference type="RefSeq" id="WP_200276424.1">
    <property type="nucleotide sequence ID" value="NZ_CP066802.1"/>
</dbReference>
<reference evidence="6 7" key="1">
    <citation type="submission" date="2020-12" db="EMBL/GenBank/DDBJ databases">
        <authorList>
            <person name="Zhou J."/>
        </authorList>
    </citation>
    <scope>NUCLEOTIDE SEQUENCE [LARGE SCALE GENOMIC DNA]</scope>
    <source>
        <strain evidence="6 7">CCUG 61299</strain>
    </source>
</reference>
<dbReference type="PANTHER" id="PTHR24220">
    <property type="entry name" value="IMPORT ATP-BINDING PROTEIN"/>
    <property type="match status" value="1"/>
</dbReference>
<dbReference type="InterPro" id="IPR017871">
    <property type="entry name" value="ABC_transporter-like_CS"/>
</dbReference>
<dbReference type="SMART" id="SM00382">
    <property type="entry name" value="AAA"/>
    <property type="match status" value="1"/>
</dbReference>
<dbReference type="CDD" id="cd03255">
    <property type="entry name" value="ABC_MJ0796_LolCDE_FtsE"/>
    <property type="match status" value="1"/>
</dbReference>
<dbReference type="InterPro" id="IPR017911">
    <property type="entry name" value="MacB-like_ATP-bd"/>
</dbReference>
<evidence type="ECO:0000256" key="4">
    <source>
        <dbReference type="SAM" id="MobiDB-lite"/>
    </source>
</evidence>
<dbReference type="AlphaFoldDB" id="A0A7T7MA39"/>
<keyword evidence="1" id="KW-0813">Transport</keyword>
<keyword evidence="7" id="KW-1185">Reference proteome</keyword>
<dbReference type="KEGG" id="awe:JG540_01875"/>
<dbReference type="Gene3D" id="3.40.50.300">
    <property type="entry name" value="P-loop containing nucleotide triphosphate hydrolases"/>
    <property type="match status" value="1"/>
</dbReference>
<dbReference type="PROSITE" id="PS50893">
    <property type="entry name" value="ABC_TRANSPORTER_2"/>
    <property type="match status" value="1"/>
</dbReference>
<evidence type="ECO:0000256" key="3">
    <source>
        <dbReference type="ARBA" id="ARBA00022840"/>
    </source>
</evidence>
<feature type="compositionally biased region" description="Low complexity" evidence="4">
    <location>
        <begin position="269"/>
        <end position="290"/>
    </location>
</feature>
<dbReference type="EMBL" id="CP066802">
    <property type="protein sequence ID" value="QQM67657.1"/>
    <property type="molecule type" value="Genomic_DNA"/>
</dbReference>
<dbReference type="InterPro" id="IPR003593">
    <property type="entry name" value="AAA+_ATPase"/>
</dbReference>
<evidence type="ECO:0000256" key="2">
    <source>
        <dbReference type="ARBA" id="ARBA00022741"/>
    </source>
</evidence>
<dbReference type="GO" id="GO:0005886">
    <property type="term" value="C:plasma membrane"/>
    <property type="evidence" value="ECO:0007669"/>
    <property type="project" value="TreeGrafter"/>
</dbReference>
<dbReference type="GO" id="GO:0022857">
    <property type="term" value="F:transmembrane transporter activity"/>
    <property type="evidence" value="ECO:0007669"/>
    <property type="project" value="TreeGrafter"/>
</dbReference>
<dbReference type="InterPro" id="IPR015854">
    <property type="entry name" value="ABC_transpr_LolD-like"/>
</dbReference>
<feature type="compositionally biased region" description="Low complexity" evidence="4">
    <location>
        <begin position="26"/>
        <end position="36"/>
    </location>
</feature>
<feature type="region of interest" description="Disordered" evidence="4">
    <location>
        <begin position="1"/>
        <end position="43"/>
    </location>
</feature>
<dbReference type="Proteomes" id="UP000595895">
    <property type="component" value="Chromosome"/>
</dbReference>
<feature type="domain" description="ABC transporter" evidence="5">
    <location>
        <begin position="47"/>
        <end position="284"/>
    </location>
</feature>
<feature type="compositionally biased region" description="Polar residues" evidence="4">
    <location>
        <begin position="1"/>
        <end position="20"/>
    </location>
</feature>
<evidence type="ECO:0000313" key="7">
    <source>
        <dbReference type="Proteomes" id="UP000595895"/>
    </source>
</evidence>
<name>A0A7T7MA39_9ACTO</name>
<evidence type="ECO:0000256" key="1">
    <source>
        <dbReference type="ARBA" id="ARBA00022448"/>
    </source>
</evidence>
<organism evidence="6 7">
    <name type="scientific">Actinomyces weissii</name>
    <dbReference type="NCBI Taxonomy" id="675090"/>
    <lineage>
        <taxon>Bacteria</taxon>
        <taxon>Bacillati</taxon>
        <taxon>Actinomycetota</taxon>
        <taxon>Actinomycetes</taxon>
        <taxon>Actinomycetales</taxon>
        <taxon>Actinomycetaceae</taxon>
        <taxon>Actinomyces</taxon>
    </lineage>
</organism>
<dbReference type="PROSITE" id="PS00211">
    <property type="entry name" value="ABC_TRANSPORTER_1"/>
    <property type="match status" value="1"/>
</dbReference>
<dbReference type="Pfam" id="PF00005">
    <property type="entry name" value="ABC_tran"/>
    <property type="match status" value="1"/>
</dbReference>
<dbReference type="GO" id="GO:0005524">
    <property type="term" value="F:ATP binding"/>
    <property type="evidence" value="ECO:0007669"/>
    <property type="project" value="UniProtKB-KW"/>
</dbReference>
<feature type="region of interest" description="Disordered" evidence="4">
    <location>
        <begin position="262"/>
        <end position="297"/>
    </location>
</feature>